<keyword evidence="5" id="KW-0030">Aminoacyl-tRNA synthetase</keyword>
<dbReference type="Gene3D" id="3.40.50.620">
    <property type="entry name" value="HUPs"/>
    <property type="match status" value="1"/>
</dbReference>
<organism evidence="6 7">
    <name type="scientific">Vreelandella sulfidaeris</name>
    <dbReference type="NCBI Taxonomy" id="115553"/>
    <lineage>
        <taxon>Bacteria</taxon>
        <taxon>Pseudomonadati</taxon>
        <taxon>Pseudomonadota</taxon>
        <taxon>Gammaproteobacteria</taxon>
        <taxon>Oceanospirillales</taxon>
        <taxon>Halomonadaceae</taxon>
        <taxon>Vreelandella</taxon>
    </lineage>
</organism>
<keyword evidence="3" id="KW-0067">ATP-binding</keyword>
<dbReference type="GO" id="GO:0004812">
    <property type="term" value="F:aminoacyl-tRNA ligase activity"/>
    <property type="evidence" value="ECO:0007669"/>
    <property type="project" value="UniProtKB-KW"/>
</dbReference>
<dbReference type="KEGG" id="hsr:HSBAA_56030"/>
<reference evidence="6 7" key="1">
    <citation type="journal article" date="2019" name="Microbiol. Resour. Announc.">
        <title>Complete Genome Sequence of Halomonas sulfidaeris Strain Esulfide1 Isolated from a Metal Sulfide Rock at a Depth of 2,200 Meters, Obtained Using Nanopore Sequencing.</title>
        <authorList>
            <person name="Saito M."/>
            <person name="Nishigata A."/>
            <person name="Galipon J."/>
            <person name="Arakawa K."/>
        </authorList>
    </citation>
    <scope>NUCLEOTIDE SEQUENCE [LARGE SCALE GENOMIC DNA]</scope>
    <source>
        <strain evidence="6 7">ATCC BAA-803</strain>
    </source>
</reference>
<accession>A0A455UF48</accession>
<evidence type="ECO:0000313" key="7">
    <source>
        <dbReference type="Proteomes" id="UP000320231"/>
    </source>
</evidence>
<protein>
    <recommendedName>
        <fullName evidence="8">Tryptophan--tRNA ligase</fullName>
    </recommendedName>
</protein>
<dbReference type="GO" id="GO:0006418">
    <property type="term" value="P:tRNA aminoacylation for protein translation"/>
    <property type="evidence" value="ECO:0007669"/>
    <property type="project" value="InterPro"/>
</dbReference>
<dbReference type="AlphaFoldDB" id="A0A455UF48"/>
<keyword evidence="1" id="KW-0436">Ligase</keyword>
<evidence type="ECO:0008006" key="8">
    <source>
        <dbReference type="Google" id="ProtNLM"/>
    </source>
</evidence>
<evidence type="ECO:0000256" key="5">
    <source>
        <dbReference type="ARBA" id="ARBA00023146"/>
    </source>
</evidence>
<evidence type="ECO:0000256" key="2">
    <source>
        <dbReference type="ARBA" id="ARBA00022741"/>
    </source>
</evidence>
<proteinExistence type="predicted"/>
<evidence type="ECO:0000256" key="4">
    <source>
        <dbReference type="ARBA" id="ARBA00022917"/>
    </source>
</evidence>
<keyword evidence="4" id="KW-0648">Protein biosynthesis</keyword>
<dbReference type="InterPro" id="IPR002305">
    <property type="entry name" value="aa-tRNA-synth_Ic"/>
</dbReference>
<dbReference type="Proteomes" id="UP000320231">
    <property type="component" value="Chromosome"/>
</dbReference>
<gene>
    <name evidence="6" type="ORF">HSBAA_56030</name>
</gene>
<dbReference type="InterPro" id="IPR014729">
    <property type="entry name" value="Rossmann-like_a/b/a_fold"/>
</dbReference>
<dbReference type="GO" id="GO:0005524">
    <property type="term" value="F:ATP binding"/>
    <property type="evidence" value="ECO:0007669"/>
    <property type="project" value="UniProtKB-KW"/>
</dbReference>
<evidence type="ECO:0000256" key="1">
    <source>
        <dbReference type="ARBA" id="ARBA00022598"/>
    </source>
</evidence>
<evidence type="ECO:0000313" key="6">
    <source>
        <dbReference type="EMBL" id="BBI64297.1"/>
    </source>
</evidence>
<dbReference type="Pfam" id="PF00579">
    <property type="entry name" value="tRNA-synt_1b"/>
    <property type="match status" value="1"/>
</dbReference>
<name>A0A455UF48_9GAMM</name>
<sequence>MSQTAKTRVLTGITTTGTPHLGNYIGAIKPAIEASQDPNVQSFYFWLTITP</sequence>
<dbReference type="SUPFAM" id="SSF52374">
    <property type="entry name" value="Nucleotidylyl transferase"/>
    <property type="match status" value="1"/>
</dbReference>
<evidence type="ECO:0000256" key="3">
    <source>
        <dbReference type="ARBA" id="ARBA00022840"/>
    </source>
</evidence>
<keyword evidence="2" id="KW-0547">Nucleotide-binding</keyword>
<dbReference type="EMBL" id="AP019514">
    <property type="protein sequence ID" value="BBI64297.1"/>
    <property type="molecule type" value="Genomic_DNA"/>
</dbReference>